<proteinExistence type="predicted"/>
<accession>A0ACB0JY48</accession>
<evidence type="ECO:0000313" key="1">
    <source>
        <dbReference type="EMBL" id="CAJ2649257.1"/>
    </source>
</evidence>
<comment type="caution">
    <text evidence="1">The sequence shown here is derived from an EMBL/GenBank/DDBJ whole genome shotgun (WGS) entry which is preliminary data.</text>
</comment>
<evidence type="ECO:0000313" key="2">
    <source>
        <dbReference type="Proteomes" id="UP001177021"/>
    </source>
</evidence>
<protein>
    <submittedName>
        <fullName evidence="1">Uncharacterized protein</fullName>
    </submittedName>
</protein>
<dbReference type="Proteomes" id="UP001177021">
    <property type="component" value="Unassembled WGS sequence"/>
</dbReference>
<name>A0ACB0JY48_TRIPR</name>
<dbReference type="EMBL" id="CASHSV030000109">
    <property type="protein sequence ID" value="CAJ2649257.1"/>
    <property type="molecule type" value="Genomic_DNA"/>
</dbReference>
<organism evidence="1 2">
    <name type="scientific">Trifolium pratense</name>
    <name type="common">Red clover</name>
    <dbReference type="NCBI Taxonomy" id="57577"/>
    <lineage>
        <taxon>Eukaryota</taxon>
        <taxon>Viridiplantae</taxon>
        <taxon>Streptophyta</taxon>
        <taxon>Embryophyta</taxon>
        <taxon>Tracheophyta</taxon>
        <taxon>Spermatophyta</taxon>
        <taxon>Magnoliopsida</taxon>
        <taxon>eudicotyledons</taxon>
        <taxon>Gunneridae</taxon>
        <taxon>Pentapetalae</taxon>
        <taxon>rosids</taxon>
        <taxon>fabids</taxon>
        <taxon>Fabales</taxon>
        <taxon>Fabaceae</taxon>
        <taxon>Papilionoideae</taxon>
        <taxon>50 kb inversion clade</taxon>
        <taxon>NPAAA clade</taxon>
        <taxon>Hologalegina</taxon>
        <taxon>IRL clade</taxon>
        <taxon>Trifolieae</taxon>
        <taxon>Trifolium</taxon>
    </lineage>
</organism>
<keyword evidence="2" id="KW-1185">Reference proteome</keyword>
<sequence length="144" mass="16594">MENVKEIIGDDDVTIIYSKWEEGKSLINHKHKRSQMKMMMSPIVRSLSFLVAYSSLFILGFCNDDDSSSKHAAAAESESQTQRSSGSFTMIMLITVFIALVVFSLLSFLLFKLWRKKKREEQYALLLKLFEEDDELELELGLKD</sequence>
<gene>
    <name evidence="1" type="ORF">MILVUS5_LOCUS17418</name>
</gene>
<reference evidence="1" key="1">
    <citation type="submission" date="2023-10" db="EMBL/GenBank/DDBJ databases">
        <authorList>
            <person name="Rodriguez Cubillos JULIANA M."/>
            <person name="De Vega J."/>
        </authorList>
    </citation>
    <scope>NUCLEOTIDE SEQUENCE</scope>
</reference>